<name>A0A2S4MDN6_9BURK</name>
<evidence type="ECO:0000313" key="2">
    <source>
        <dbReference type="EMBL" id="POR52739.1"/>
    </source>
</evidence>
<reference evidence="2 3" key="1">
    <citation type="submission" date="2018-01" db="EMBL/GenBank/DDBJ databases">
        <title>Genomic Encyclopedia of Type Strains, Phase III (KMG-III): the genomes of soil and plant-associated and newly described type strains.</title>
        <authorList>
            <person name="Whitman W."/>
        </authorList>
    </citation>
    <scope>NUCLEOTIDE SEQUENCE [LARGE SCALE GENOMIC DNA]</scope>
    <source>
        <strain evidence="2 3">JCM 18070</strain>
    </source>
</reference>
<gene>
    <name evidence="2" type="ORF">B0G62_10436</name>
</gene>
<dbReference type="AlphaFoldDB" id="A0A2S4MDN6"/>
<dbReference type="EMBL" id="PQGA01000004">
    <property type="protein sequence ID" value="POR52739.1"/>
    <property type="molecule type" value="Genomic_DNA"/>
</dbReference>
<accession>A0A2S4MDN6</accession>
<evidence type="ECO:0000313" key="3">
    <source>
        <dbReference type="Proteomes" id="UP000237381"/>
    </source>
</evidence>
<proteinExistence type="predicted"/>
<feature type="compositionally biased region" description="Low complexity" evidence="1">
    <location>
        <begin position="64"/>
        <end position="74"/>
    </location>
</feature>
<protein>
    <submittedName>
        <fullName evidence="2">Uncharacterized protein</fullName>
    </submittedName>
</protein>
<sequence>MTAIAAIVSFINGLWTLARNLLGLGSGTPKDENTQAVEVANKAGALSATEARDTRAQTEKEIAANAAQTDSDAAAVRDADSLQDGADAVNRAVARSRAHPDSDG</sequence>
<organism evidence="2 3">
    <name type="scientific">Paraburkholderia eburnea</name>
    <dbReference type="NCBI Taxonomy" id="1189126"/>
    <lineage>
        <taxon>Bacteria</taxon>
        <taxon>Pseudomonadati</taxon>
        <taxon>Pseudomonadota</taxon>
        <taxon>Betaproteobacteria</taxon>
        <taxon>Burkholderiales</taxon>
        <taxon>Burkholderiaceae</taxon>
        <taxon>Paraburkholderia</taxon>
    </lineage>
</organism>
<comment type="caution">
    <text evidence="2">The sequence shown here is derived from an EMBL/GenBank/DDBJ whole genome shotgun (WGS) entry which is preliminary data.</text>
</comment>
<feature type="region of interest" description="Disordered" evidence="1">
    <location>
        <begin position="64"/>
        <end position="104"/>
    </location>
</feature>
<keyword evidence="3" id="KW-1185">Reference proteome</keyword>
<dbReference type="Proteomes" id="UP000237381">
    <property type="component" value="Unassembled WGS sequence"/>
</dbReference>
<evidence type="ECO:0000256" key="1">
    <source>
        <dbReference type="SAM" id="MobiDB-lite"/>
    </source>
</evidence>
<dbReference type="RefSeq" id="WP_103704156.1">
    <property type="nucleotide sequence ID" value="NZ_PQGA01000004.1"/>
</dbReference>